<dbReference type="PROSITE" id="PS51450">
    <property type="entry name" value="LRR"/>
    <property type="match status" value="2"/>
</dbReference>
<proteinExistence type="inferred from homology"/>
<name>A0AA35T7P3_GEOBA</name>
<evidence type="ECO:0000256" key="8">
    <source>
        <dbReference type="ARBA" id="ARBA00049982"/>
    </source>
</evidence>
<dbReference type="Pfam" id="PF14580">
    <property type="entry name" value="LRR_9"/>
    <property type="match status" value="1"/>
</dbReference>
<sequence length="233" mass="27409">MPRITEDLVRRRAEHNEGDIASLEELSLHQQEIEKIEHLDRWCRNLKILYLQNNLIPKIENVGRLKQLEYLNLALNNVEKIENLEGCEFMNKLDLTVNFVGDLLSVETLQANHHFRELYLTGNPCTDYEGYRQFVVATLPRLQWLDGKEVSKSEKILAKQHYQELRERIVHQQKAYQAKREREKREHREKQEAGSQGEKEREKESLSQDSMVAGTRTPTHTHGSTETVGRVRR</sequence>
<keyword evidence="5" id="KW-0677">Repeat</keyword>
<dbReference type="PANTHER" id="PTHR18849:SF0">
    <property type="entry name" value="CILIA- AND FLAGELLA-ASSOCIATED PROTEIN 410-RELATED"/>
    <property type="match status" value="1"/>
</dbReference>
<comment type="caution">
    <text evidence="10">The sequence shown here is derived from an EMBL/GenBank/DDBJ whole genome shotgun (WGS) entry which is preliminary data.</text>
</comment>
<evidence type="ECO:0000256" key="7">
    <source>
        <dbReference type="ARBA" id="ARBA00023273"/>
    </source>
</evidence>
<dbReference type="EMBL" id="CASHTH010003294">
    <property type="protein sequence ID" value="CAI8042973.1"/>
    <property type="molecule type" value="Genomic_DNA"/>
</dbReference>
<evidence type="ECO:0000313" key="11">
    <source>
        <dbReference type="Proteomes" id="UP001174909"/>
    </source>
</evidence>
<protein>
    <submittedName>
        <fullName evidence="10">Protein tilB homolog</fullName>
    </submittedName>
</protein>
<keyword evidence="7" id="KW-0966">Cell projection</keyword>
<evidence type="ECO:0000256" key="2">
    <source>
        <dbReference type="ARBA" id="ARBA00004496"/>
    </source>
</evidence>
<keyword evidence="11" id="KW-1185">Reference proteome</keyword>
<evidence type="ECO:0000256" key="3">
    <source>
        <dbReference type="ARBA" id="ARBA00022490"/>
    </source>
</evidence>
<dbReference type="PANTHER" id="PTHR18849">
    <property type="entry name" value="LEUCINE RICH REPEAT PROTEIN"/>
    <property type="match status" value="1"/>
</dbReference>
<evidence type="ECO:0000256" key="6">
    <source>
        <dbReference type="ARBA" id="ARBA00023069"/>
    </source>
</evidence>
<dbReference type="Proteomes" id="UP001174909">
    <property type="component" value="Unassembled WGS sequence"/>
</dbReference>
<dbReference type="SMART" id="SM00365">
    <property type="entry name" value="LRR_SD22"/>
    <property type="match status" value="3"/>
</dbReference>
<keyword evidence="3" id="KW-0963">Cytoplasm</keyword>
<keyword evidence="6" id="KW-0969">Cilium</keyword>
<reference evidence="10" key="1">
    <citation type="submission" date="2023-03" db="EMBL/GenBank/DDBJ databases">
        <authorList>
            <person name="Steffen K."/>
            <person name="Cardenas P."/>
        </authorList>
    </citation>
    <scope>NUCLEOTIDE SEQUENCE</scope>
</reference>
<evidence type="ECO:0000256" key="5">
    <source>
        <dbReference type="ARBA" id="ARBA00022737"/>
    </source>
</evidence>
<evidence type="ECO:0000313" key="10">
    <source>
        <dbReference type="EMBL" id="CAI8042973.1"/>
    </source>
</evidence>
<evidence type="ECO:0000256" key="1">
    <source>
        <dbReference type="ARBA" id="ARBA00004138"/>
    </source>
</evidence>
<comment type="similarity">
    <text evidence="8">Belongs to the tilB family.</text>
</comment>
<dbReference type="SUPFAM" id="SSF52058">
    <property type="entry name" value="L domain-like"/>
    <property type="match status" value="1"/>
</dbReference>
<gene>
    <name evidence="10" type="ORF">GBAR_LOCUS23834</name>
</gene>
<comment type="subcellular location">
    <subcellularLocation>
        <location evidence="1">Cell projection</location>
        <location evidence="1">Cilium</location>
    </subcellularLocation>
    <subcellularLocation>
        <location evidence="2">Cytoplasm</location>
    </subcellularLocation>
</comment>
<accession>A0AA35T7P3</accession>
<dbReference type="Gene3D" id="3.80.10.10">
    <property type="entry name" value="Ribonuclease Inhibitor"/>
    <property type="match status" value="1"/>
</dbReference>
<evidence type="ECO:0000256" key="4">
    <source>
        <dbReference type="ARBA" id="ARBA00022614"/>
    </source>
</evidence>
<dbReference type="InterPro" id="IPR032675">
    <property type="entry name" value="LRR_dom_sf"/>
</dbReference>
<dbReference type="FunFam" id="3.80.10.10:FF:000052">
    <property type="entry name" value="Leucine rich repeat containing 6"/>
    <property type="match status" value="1"/>
</dbReference>
<dbReference type="AlphaFoldDB" id="A0AA35T7P3"/>
<evidence type="ECO:0000256" key="9">
    <source>
        <dbReference type="SAM" id="MobiDB-lite"/>
    </source>
</evidence>
<keyword evidence="4" id="KW-0433">Leucine-rich repeat</keyword>
<organism evidence="10 11">
    <name type="scientific">Geodia barretti</name>
    <name type="common">Barrett's horny sponge</name>
    <dbReference type="NCBI Taxonomy" id="519541"/>
    <lineage>
        <taxon>Eukaryota</taxon>
        <taxon>Metazoa</taxon>
        <taxon>Porifera</taxon>
        <taxon>Demospongiae</taxon>
        <taxon>Heteroscleromorpha</taxon>
        <taxon>Tetractinellida</taxon>
        <taxon>Astrophorina</taxon>
        <taxon>Geodiidae</taxon>
        <taxon>Geodia</taxon>
    </lineage>
</organism>
<feature type="region of interest" description="Disordered" evidence="9">
    <location>
        <begin position="173"/>
        <end position="233"/>
    </location>
</feature>
<dbReference type="GO" id="GO:0005737">
    <property type="term" value="C:cytoplasm"/>
    <property type="evidence" value="ECO:0007669"/>
    <property type="project" value="UniProtKB-SubCell"/>
</dbReference>
<feature type="compositionally biased region" description="Polar residues" evidence="9">
    <location>
        <begin position="216"/>
        <end position="227"/>
    </location>
</feature>
<feature type="compositionally biased region" description="Basic and acidic residues" evidence="9">
    <location>
        <begin position="178"/>
        <end position="206"/>
    </location>
</feature>
<dbReference type="GO" id="GO:0036158">
    <property type="term" value="P:outer dynein arm assembly"/>
    <property type="evidence" value="ECO:0007669"/>
    <property type="project" value="TreeGrafter"/>
</dbReference>
<dbReference type="GO" id="GO:0005929">
    <property type="term" value="C:cilium"/>
    <property type="evidence" value="ECO:0007669"/>
    <property type="project" value="UniProtKB-SubCell"/>
</dbReference>
<dbReference type="InterPro" id="IPR001611">
    <property type="entry name" value="Leu-rich_rpt"/>
</dbReference>